<comment type="function">
    <text evidence="6">One of the primary rRNA binding proteins, it binds directly to 16S rRNA where it nucleates assembly of the head domain of the 30S subunit. Is located at the subunit interface close to the decoding center, probably blocks exit of the E-site tRNA.</text>
</comment>
<evidence type="ECO:0000313" key="9">
    <source>
        <dbReference type="EMBL" id="PIW36434.1"/>
    </source>
</evidence>
<dbReference type="CDD" id="cd14869">
    <property type="entry name" value="uS7_Bacteria"/>
    <property type="match status" value="1"/>
</dbReference>
<evidence type="ECO:0000259" key="8">
    <source>
        <dbReference type="Pfam" id="PF00177"/>
    </source>
</evidence>
<protein>
    <recommendedName>
        <fullName evidence="6">Small ribosomal subunit protein uS7</fullName>
    </recommendedName>
</protein>
<evidence type="ECO:0000256" key="6">
    <source>
        <dbReference type="HAMAP-Rule" id="MF_00480"/>
    </source>
</evidence>
<evidence type="ECO:0000256" key="2">
    <source>
        <dbReference type="ARBA" id="ARBA00022730"/>
    </source>
</evidence>
<dbReference type="InterPro" id="IPR000235">
    <property type="entry name" value="Ribosomal_uS7"/>
</dbReference>
<evidence type="ECO:0000256" key="1">
    <source>
        <dbReference type="ARBA" id="ARBA00007151"/>
    </source>
</evidence>
<gene>
    <name evidence="6" type="primary">rpsG</name>
    <name evidence="9" type="ORF">COW24_05260</name>
</gene>
<dbReference type="HAMAP" id="MF_00480_B">
    <property type="entry name" value="Ribosomal_uS7_B"/>
    <property type="match status" value="1"/>
</dbReference>
<dbReference type="PIRSF" id="PIRSF002122">
    <property type="entry name" value="RPS7p_RPS7a_RPS5e_RPS7o"/>
    <property type="match status" value="1"/>
</dbReference>
<organism evidence="9 10">
    <name type="scientific">Candidatus Kerfeldbacteria bacterium CG15_BIG_FIL_POST_REV_8_21_14_020_45_12</name>
    <dbReference type="NCBI Taxonomy" id="2014247"/>
    <lineage>
        <taxon>Bacteria</taxon>
        <taxon>Candidatus Kerfeldiibacteriota</taxon>
    </lineage>
</organism>
<comment type="similarity">
    <text evidence="1 6 7">Belongs to the universal ribosomal protein uS7 family.</text>
</comment>
<evidence type="ECO:0000313" key="10">
    <source>
        <dbReference type="Proteomes" id="UP000230292"/>
    </source>
</evidence>
<dbReference type="GO" id="GO:0006412">
    <property type="term" value="P:translation"/>
    <property type="evidence" value="ECO:0007669"/>
    <property type="project" value="UniProtKB-UniRule"/>
</dbReference>
<dbReference type="EMBL" id="PFGC01000053">
    <property type="protein sequence ID" value="PIW36434.1"/>
    <property type="molecule type" value="Genomic_DNA"/>
</dbReference>
<dbReference type="FunFam" id="1.10.455.10:FF:000001">
    <property type="entry name" value="30S ribosomal protein S7"/>
    <property type="match status" value="1"/>
</dbReference>
<dbReference type="InterPro" id="IPR036823">
    <property type="entry name" value="Ribosomal_uS7_dom_sf"/>
</dbReference>
<evidence type="ECO:0000256" key="5">
    <source>
        <dbReference type="ARBA" id="ARBA00023274"/>
    </source>
</evidence>
<reference evidence="9 10" key="1">
    <citation type="submission" date="2017-09" db="EMBL/GenBank/DDBJ databases">
        <title>Depth-based differentiation of microbial function through sediment-hosted aquifers and enrichment of novel symbionts in the deep terrestrial subsurface.</title>
        <authorList>
            <person name="Probst A.J."/>
            <person name="Ladd B."/>
            <person name="Jarett J.K."/>
            <person name="Geller-Mcgrath D.E."/>
            <person name="Sieber C.M."/>
            <person name="Emerson J.B."/>
            <person name="Anantharaman K."/>
            <person name="Thomas B.C."/>
            <person name="Malmstrom R."/>
            <person name="Stieglmeier M."/>
            <person name="Klingl A."/>
            <person name="Woyke T."/>
            <person name="Ryan C.M."/>
            <person name="Banfield J.F."/>
        </authorList>
    </citation>
    <scope>NUCLEOTIDE SEQUENCE [LARGE SCALE GENOMIC DNA]</scope>
    <source>
        <strain evidence="9">CG15_BIG_FIL_POST_REV_8_21_14_020_45_12</strain>
    </source>
</reference>
<keyword evidence="5 6" id="KW-0687">Ribonucleoprotein</keyword>
<dbReference type="PANTHER" id="PTHR11205">
    <property type="entry name" value="RIBOSOMAL PROTEIN S7"/>
    <property type="match status" value="1"/>
</dbReference>
<dbReference type="GO" id="GO:0015935">
    <property type="term" value="C:small ribosomal subunit"/>
    <property type="evidence" value="ECO:0007669"/>
    <property type="project" value="InterPro"/>
</dbReference>
<dbReference type="AlphaFoldDB" id="A0A2M7H2M0"/>
<keyword evidence="6" id="KW-0820">tRNA-binding</keyword>
<dbReference type="PROSITE" id="PS00052">
    <property type="entry name" value="RIBOSOMAL_S7"/>
    <property type="match status" value="1"/>
</dbReference>
<dbReference type="GO" id="GO:0000049">
    <property type="term" value="F:tRNA binding"/>
    <property type="evidence" value="ECO:0007669"/>
    <property type="project" value="UniProtKB-UniRule"/>
</dbReference>
<comment type="subunit">
    <text evidence="6">Part of the 30S ribosomal subunit. Contacts proteins S9 and S11.</text>
</comment>
<proteinExistence type="inferred from homology"/>
<keyword evidence="2 6" id="KW-0699">rRNA-binding</keyword>
<dbReference type="Proteomes" id="UP000230292">
    <property type="component" value="Unassembled WGS sequence"/>
</dbReference>
<dbReference type="NCBIfam" id="TIGR01029">
    <property type="entry name" value="rpsG_bact"/>
    <property type="match status" value="1"/>
</dbReference>
<evidence type="ECO:0000256" key="3">
    <source>
        <dbReference type="ARBA" id="ARBA00022884"/>
    </source>
</evidence>
<keyword evidence="4 6" id="KW-0689">Ribosomal protein</keyword>
<dbReference type="GO" id="GO:0003735">
    <property type="term" value="F:structural constituent of ribosome"/>
    <property type="evidence" value="ECO:0007669"/>
    <property type="project" value="InterPro"/>
</dbReference>
<name>A0A2M7H2M0_9BACT</name>
<dbReference type="Gene3D" id="1.10.455.10">
    <property type="entry name" value="Ribosomal protein S7 domain"/>
    <property type="match status" value="1"/>
</dbReference>
<evidence type="ECO:0000256" key="4">
    <source>
        <dbReference type="ARBA" id="ARBA00022980"/>
    </source>
</evidence>
<dbReference type="GO" id="GO:0019843">
    <property type="term" value="F:rRNA binding"/>
    <property type="evidence" value="ECO:0007669"/>
    <property type="project" value="UniProtKB-UniRule"/>
</dbReference>
<dbReference type="InterPro" id="IPR023798">
    <property type="entry name" value="Ribosomal_uS7_dom"/>
</dbReference>
<evidence type="ECO:0000256" key="7">
    <source>
        <dbReference type="RuleBase" id="RU003619"/>
    </source>
</evidence>
<sequence>MRGKPAPKRKIKLDSRYGSDLVTKFINYIMLNGKKSVAERIVYGAFDYIEKKSGENGYEVWQRAMKNVSPSLEVRARRIGGSNYQVPIEVRPERRFTLASRWIIGAARGKSGKTMSRRLAEELMAAANNEGDAIKKKEDVQRMAESNRAFAHFA</sequence>
<dbReference type="SUPFAM" id="SSF47973">
    <property type="entry name" value="Ribosomal protein S7"/>
    <property type="match status" value="1"/>
</dbReference>
<keyword evidence="3 6" id="KW-0694">RNA-binding</keyword>
<dbReference type="InterPro" id="IPR005717">
    <property type="entry name" value="Ribosomal_uS7_bac/org-type"/>
</dbReference>
<feature type="domain" description="Small ribosomal subunit protein uS7" evidence="8">
    <location>
        <begin position="2"/>
        <end position="148"/>
    </location>
</feature>
<accession>A0A2M7H2M0</accession>
<dbReference type="Pfam" id="PF00177">
    <property type="entry name" value="Ribosomal_S7"/>
    <property type="match status" value="1"/>
</dbReference>
<comment type="caution">
    <text evidence="9">The sequence shown here is derived from an EMBL/GenBank/DDBJ whole genome shotgun (WGS) entry which is preliminary data.</text>
</comment>
<dbReference type="InterPro" id="IPR020606">
    <property type="entry name" value="Ribosomal_uS7_CS"/>
</dbReference>